<comment type="caution">
    <text evidence="2">The sequence shown here is derived from an EMBL/GenBank/DDBJ whole genome shotgun (WGS) entry which is preliminary data.</text>
</comment>
<evidence type="ECO:0000313" key="3">
    <source>
        <dbReference type="Proteomes" id="UP000534294"/>
    </source>
</evidence>
<organism evidence="2 3">
    <name type="scientific">Prosthecobacter dejongeii</name>
    <dbReference type="NCBI Taxonomy" id="48465"/>
    <lineage>
        <taxon>Bacteria</taxon>
        <taxon>Pseudomonadati</taxon>
        <taxon>Verrucomicrobiota</taxon>
        <taxon>Verrucomicrobiia</taxon>
        <taxon>Verrucomicrobiales</taxon>
        <taxon>Verrucomicrobiaceae</taxon>
        <taxon>Prosthecobacter</taxon>
    </lineage>
</organism>
<feature type="transmembrane region" description="Helical" evidence="1">
    <location>
        <begin position="201"/>
        <end position="220"/>
    </location>
</feature>
<accession>A0A7W7YPJ4</accession>
<feature type="transmembrane region" description="Helical" evidence="1">
    <location>
        <begin position="119"/>
        <end position="139"/>
    </location>
</feature>
<dbReference type="AlphaFoldDB" id="A0A7W7YPJ4"/>
<feature type="transmembrane region" description="Helical" evidence="1">
    <location>
        <begin position="332"/>
        <end position="350"/>
    </location>
</feature>
<protein>
    <recommendedName>
        <fullName evidence="4">Dolichyl-phosphate-mannose-protein mannosyltransferase</fullName>
    </recommendedName>
</protein>
<evidence type="ECO:0000313" key="2">
    <source>
        <dbReference type="EMBL" id="MBB5039998.1"/>
    </source>
</evidence>
<keyword evidence="1" id="KW-1133">Transmembrane helix</keyword>
<evidence type="ECO:0000256" key="1">
    <source>
        <dbReference type="SAM" id="Phobius"/>
    </source>
</evidence>
<dbReference type="EMBL" id="JACHIF010000011">
    <property type="protein sequence ID" value="MBB5039998.1"/>
    <property type="molecule type" value="Genomic_DNA"/>
</dbReference>
<proteinExistence type="predicted"/>
<gene>
    <name evidence="2" type="ORF">HNQ64_004277</name>
</gene>
<feature type="transmembrane region" description="Helical" evidence="1">
    <location>
        <begin position="232"/>
        <end position="251"/>
    </location>
</feature>
<dbReference type="RefSeq" id="WP_184212312.1">
    <property type="nucleotide sequence ID" value="NZ_JACHIF010000011.1"/>
</dbReference>
<name>A0A7W7YPJ4_9BACT</name>
<reference evidence="2 3" key="1">
    <citation type="submission" date="2020-08" db="EMBL/GenBank/DDBJ databases">
        <title>Genomic Encyclopedia of Type Strains, Phase IV (KMG-IV): sequencing the most valuable type-strain genomes for metagenomic binning, comparative biology and taxonomic classification.</title>
        <authorList>
            <person name="Goeker M."/>
        </authorList>
    </citation>
    <scope>NUCLEOTIDE SEQUENCE [LARGE SCALE GENOMIC DNA]</scope>
    <source>
        <strain evidence="2 3">DSM 12251</strain>
    </source>
</reference>
<feature type="transmembrane region" description="Helical" evidence="1">
    <location>
        <begin position="412"/>
        <end position="433"/>
    </location>
</feature>
<feature type="transmembrane region" description="Helical" evidence="1">
    <location>
        <begin position="357"/>
        <end position="375"/>
    </location>
</feature>
<keyword evidence="1" id="KW-0472">Membrane</keyword>
<keyword evidence="3" id="KW-1185">Reference proteome</keyword>
<keyword evidence="1" id="KW-0812">Transmembrane</keyword>
<evidence type="ECO:0008006" key="4">
    <source>
        <dbReference type="Google" id="ProtNLM"/>
    </source>
</evidence>
<feature type="transmembrane region" description="Helical" evidence="1">
    <location>
        <begin position="381"/>
        <end position="400"/>
    </location>
</feature>
<sequence>MNHRFPMRQSTYVHASRTSQIITRWRGMGAILAVAFYSLFFAAHQHFQDTPLYVRDQVLFGADTQAFFRNLTNSHTGDHSSIGAEHPAFVILHHPPAQLLIKGLESVGLDVNRARKHGIAILTCLAGAFMVVMVYHALLWSGVPSLRAILLAIACGAGPCVWISASLPEVWIFAGLGVAALAALTAQGTLAPWWLHGLVTIYALGCFVGNLLPIVLLALARCAHDSSQQQRFIPQPLIIALAAVTLTFGLANVQRSVYPLSSPLPASPLTWDIQKAPWVADRAQAGLVGRELFLSNIVAPHSIATEPDASFGNRRRVVLQEAQWSKLDLQKGVGAAWFLLLALSFAGLIWRAQLDPFTLGIVAVIVWFIAALPWYGDRSKLLLQACLWTPAVVIATGLGLERSLEHWPKIKLPITVLLAAFVAAQITRNWMFIQEVLTQVRL</sequence>
<feature type="transmembrane region" description="Helical" evidence="1">
    <location>
        <begin position="170"/>
        <end position="195"/>
    </location>
</feature>
<dbReference type="Proteomes" id="UP000534294">
    <property type="component" value="Unassembled WGS sequence"/>
</dbReference>